<feature type="transmembrane region" description="Helical" evidence="1">
    <location>
        <begin position="7"/>
        <end position="27"/>
    </location>
</feature>
<proteinExistence type="predicted"/>
<feature type="transmembrane region" description="Helical" evidence="1">
    <location>
        <begin position="33"/>
        <end position="51"/>
    </location>
</feature>
<evidence type="ECO:0000313" key="3">
    <source>
        <dbReference type="Proteomes" id="UP001595834"/>
    </source>
</evidence>
<keyword evidence="1" id="KW-1133">Transmembrane helix</keyword>
<dbReference type="Proteomes" id="UP001595834">
    <property type="component" value="Unassembled WGS sequence"/>
</dbReference>
<feature type="transmembrane region" description="Helical" evidence="1">
    <location>
        <begin position="99"/>
        <end position="119"/>
    </location>
</feature>
<evidence type="ECO:0000313" key="2">
    <source>
        <dbReference type="EMBL" id="MFC4961037.1"/>
    </source>
</evidence>
<evidence type="ECO:0000256" key="1">
    <source>
        <dbReference type="SAM" id="Phobius"/>
    </source>
</evidence>
<organism evidence="2 3">
    <name type="scientific">Streptomyces mauvecolor</name>
    <dbReference type="NCBI Taxonomy" id="58345"/>
    <lineage>
        <taxon>Bacteria</taxon>
        <taxon>Bacillati</taxon>
        <taxon>Actinomycetota</taxon>
        <taxon>Actinomycetes</taxon>
        <taxon>Kitasatosporales</taxon>
        <taxon>Streptomycetaceae</taxon>
        <taxon>Streptomyces</taxon>
    </lineage>
</organism>
<keyword evidence="1" id="KW-0812">Transmembrane</keyword>
<dbReference type="InterPro" id="IPR007165">
    <property type="entry name" value="Phage_holin_4_2"/>
</dbReference>
<gene>
    <name evidence="2" type="ORF">ACFPFX_32560</name>
</gene>
<dbReference type="EMBL" id="JBHSIZ010000041">
    <property type="protein sequence ID" value="MFC4961037.1"/>
    <property type="molecule type" value="Genomic_DNA"/>
</dbReference>
<dbReference type="Pfam" id="PF04020">
    <property type="entry name" value="Phage_holin_4_2"/>
    <property type="match status" value="1"/>
</dbReference>
<sequence length="128" mass="13575">MERQSNPLVIHIFLGVGAATLLPGISLREQSSAILGLAITGIVFVVANQMIRCYPNDIRSTPPITLLVLGVVGVVQDTLLWLLAEWVGGKLDGFEVDGFGTALLGGLIVRAVTLVLMALTPSREKEPA</sequence>
<accession>A0ABV9UY02</accession>
<feature type="transmembrane region" description="Helical" evidence="1">
    <location>
        <begin position="63"/>
        <end position="84"/>
    </location>
</feature>
<protein>
    <submittedName>
        <fullName evidence="2">Phage holin family protein</fullName>
    </submittedName>
</protein>
<dbReference type="RefSeq" id="WP_344378486.1">
    <property type="nucleotide sequence ID" value="NZ_BAAASQ010000022.1"/>
</dbReference>
<name>A0ABV9UY02_9ACTN</name>
<keyword evidence="3" id="KW-1185">Reference proteome</keyword>
<comment type="caution">
    <text evidence="2">The sequence shown here is derived from an EMBL/GenBank/DDBJ whole genome shotgun (WGS) entry which is preliminary data.</text>
</comment>
<reference evidence="3" key="1">
    <citation type="journal article" date="2019" name="Int. J. Syst. Evol. Microbiol.">
        <title>The Global Catalogue of Microorganisms (GCM) 10K type strain sequencing project: providing services to taxonomists for standard genome sequencing and annotation.</title>
        <authorList>
            <consortium name="The Broad Institute Genomics Platform"/>
            <consortium name="The Broad Institute Genome Sequencing Center for Infectious Disease"/>
            <person name="Wu L."/>
            <person name="Ma J."/>
        </authorList>
    </citation>
    <scope>NUCLEOTIDE SEQUENCE [LARGE SCALE GENOMIC DNA]</scope>
    <source>
        <strain evidence="3">CCM 7224</strain>
    </source>
</reference>
<keyword evidence="1" id="KW-0472">Membrane</keyword>